<protein>
    <submittedName>
        <fullName evidence="3">Purine-binding protein</fullName>
    </submittedName>
</protein>
<dbReference type="CDD" id="cd19963">
    <property type="entry name" value="PBP1_BMP-like"/>
    <property type="match status" value="1"/>
</dbReference>
<keyword evidence="1" id="KW-0732">Signal</keyword>
<dbReference type="PANTHER" id="PTHR43208:SF1">
    <property type="entry name" value="ABC TRANSPORTER SUBSTRATE-BINDING PROTEIN"/>
    <property type="match status" value="1"/>
</dbReference>
<gene>
    <name evidence="3" type="ORF">GALL_352270</name>
</gene>
<dbReference type="Pfam" id="PF02608">
    <property type="entry name" value="Bmp"/>
    <property type="match status" value="1"/>
</dbReference>
<organism evidence="3">
    <name type="scientific">mine drainage metagenome</name>
    <dbReference type="NCBI Taxonomy" id="410659"/>
    <lineage>
        <taxon>unclassified sequences</taxon>
        <taxon>metagenomes</taxon>
        <taxon>ecological metagenomes</taxon>
    </lineage>
</organism>
<evidence type="ECO:0000259" key="2">
    <source>
        <dbReference type="Pfam" id="PF02608"/>
    </source>
</evidence>
<evidence type="ECO:0000313" key="3">
    <source>
        <dbReference type="EMBL" id="OIQ82974.1"/>
    </source>
</evidence>
<dbReference type="InterPro" id="IPR003760">
    <property type="entry name" value="PnrA-like"/>
</dbReference>
<dbReference type="AlphaFoldDB" id="A0A1J5QHI8"/>
<dbReference type="InterPro" id="IPR052910">
    <property type="entry name" value="ABC-Purine-Binding"/>
</dbReference>
<dbReference type="InterPro" id="IPR028082">
    <property type="entry name" value="Peripla_BP_I"/>
</dbReference>
<sequence>MSKKLFTPLALALALGAAVPAAHAAPPLKIGFVYVDPVGDAGWTYANDLGRKALQAKFGARVQTQFVPNVAEGPDAERVIRDLVRQGDKLIFTTSFGYMEPTLKVARDNPQVRFEHSTGYKTAANVGTIDARTYEGAYLAGVVAGGMSKSDTLGIVGSVPIPEVLRNIDSFTLGAQSVNPKIKVKVVWVNKWFDPPKEVEAANSLIDQGADVLFQNTDSPAVLETAEKRGKYGFGWDSDMAKFGPHAQLASAVINWAPIFEAQTAAVLDGNWKPTRIWWGVGHGAIDLVSISNKVPSKIVARVDAVKAGLKNHSFHIWQGPILGQNGATVLAAGTTADDKFLHGINFYVKGVEGQVPGH</sequence>
<dbReference type="EMBL" id="MLJW01000748">
    <property type="protein sequence ID" value="OIQ82974.1"/>
    <property type="molecule type" value="Genomic_DNA"/>
</dbReference>
<proteinExistence type="predicted"/>
<comment type="caution">
    <text evidence="3">The sequence shown here is derived from an EMBL/GenBank/DDBJ whole genome shotgun (WGS) entry which is preliminary data.</text>
</comment>
<evidence type="ECO:0000256" key="1">
    <source>
        <dbReference type="ARBA" id="ARBA00022729"/>
    </source>
</evidence>
<name>A0A1J5QHI8_9ZZZZ</name>
<dbReference type="Gene3D" id="3.40.50.2300">
    <property type="match status" value="2"/>
</dbReference>
<feature type="domain" description="ABC transporter substrate-binding protein PnrA-like" evidence="2">
    <location>
        <begin position="29"/>
        <end position="300"/>
    </location>
</feature>
<accession>A0A1J5QHI8</accession>
<dbReference type="SUPFAM" id="SSF53822">
    <property type="entry name" value="Periplasmic binding protein-like I"/>
    <property type="match status" value="1"/>
</dbReference>
<dbReference type="PANTHER" id="PTHR43208">
    <property type="entry name" value="ABC TRANSPORTER SUBSTRATE-BINDING PROTEIN"/>
    <property type="match status" value="1"/>
</dbReference>
<dbReference type="GO" id="GO:0005886">
    <property type="term" value="C:plasma membrane"/>
    <property type="evidence" value="ECO:0007669"/>
    <property type="project" value="InterPro"/>
</dbReference>
<reference evidence="3" key="1">
    <citation type="submission" date="2016-10" db="EMBL/GenBank/DDBJ databases">
        <title>Sequence of Gallionella enrichment culture.</title>
        <authorList>
            <person name="Poehlein A."/>
            <person name="Muehling M."/>
            <person name="Daniel R."/>
        </authorList>
    </citation>
    <scope>NUCLEOTIDE SEQUENCE</scope>
</reference>